<dbReference type="PRINTS" id="PR00412">
    <property type="entry name" value="EPOXHYDRLASE"/>
</dbReference>
<evidence type="ECO:0000256" key="2">
    <source>
        <dbReference type="ARBA" id="ARBA00022797"/>
    </source>
</evidence>
<keyword evidence="2" id="KW-0058">Aromatic hydrocarbons catabolism</keyword>
<dbReference type="InterPro" id="IPR029058">
    <property type="entry name" value="AB_hydrolase_fold"/>
</dbReference>
<keyword evidence="3 6" id="KW-0378">Hydrolase</keyword>
<evidence type="ECO:0000313" key="6">
    <source>
        <dbReference type="EMBL" id="KIY71290.1"/>
    </source>
</evidence>
<dbReference type="PANTHER" id="PTHR21661">
    <property type="entry name" value="EPOXIDE HYDROLASE 1-RELATED"/>
    <property type="match status" value="1"/>
</dbReference>
<dbReference type="SUPFAM" id="SSF53474">
    <property type="entry name" value="alpha/beta-Hydrolases"/>
    <property type="match status" value="1"/>
</dbReference>
<dbReference type="Proteomes" id="UP000054007">
    <property type="component" value="Unassembled WGS sequence"/>
</dbReference>
<sequence length="412" mass="45955">MSSTDSSSLWGPFSPFSISVPQEKLDKLQKKLELVDFPDELNDAGRDYGAPLQDIQRLVNHWKTGFDWRAQEKKLNEALPGQFTRDIKVEKFGLLNIHYVHMPSKAAGAIPLLFCHGWPGSFVEASKIAALLTEASSAHPAFHFVSFDLPNYGFSEGVKDKGFAIEQHAEVGHHLMLSLGYNEYVTQGGDWGSLIVTLIAQKYGPTHCKAFHTNYPMGAAPTLKQPLLYAQHLLTPYTQKEKDALARAAIFDENERGYFFEHATKPQTIGYSLADSPVGLLAWIYEKLVSWTDNYAWSDDEVLTWISIYLFSRAGPAAASRTYYEFMKLTRPRIIGNLYTSVPSGISYFPGEIDSKPRIFQRVNANLVFEAEHDKGGHFAATEQPELLVGDLRKMFGKGGPAFGVVSGKTGY</sequence>
<evidence type="ECO:0000313" key="7">
    <source>
        <dbReference type="Proteomes" id="UP000054007"/>
    </source>
</evidence>
<feature type="active site" description="Nucleophile" evidence="4">
    <location>
        <position position="190"/>
    </location>
</feature>
<accession>A0A0D7BM64</accession>
<dbReference type="InterPro" id="IPR000639">
    <property type="entry name" value="Epox_hydrolase-like"/>
</dbReference>
<dbReference type="OrthoDB" id="7130006at2759"/>
<reference evidence="6 7" key="1">
    <citation type="journal article" date="2015" name="Fungal Genet. Biol.">
        <title>Evolution of novel wood decay mechanisms in Agaricales revealed by the genome sequences of Fistulina hepatica and Cylindrobasidium torrendii.</title>
        <authorList>
            <person name="Floudas D."/>
            <person name="Held B.W."/>
            <person name="Riley R."/>
            <person name="Nagy L.G."/>
            <person name="Koehler G."/>
            <person name="Ransdell A.S."/>
            <person name="Younus H."/>
            <person name="Chow J."/>
            <person name="Chiniquy J."/>
            <person name="Lipzen A."/>
            <person name="Tritt A."/>
            <person name="Sun H."/>
            <person name="Haridas S."/>
            <person name="LaButti K."/>
            <person name="Ohm R.A."/>
            <person name="Kues U."/>
            <person name="Blanchette R.A."/>
            <person name="Grigoriev I.V."/>
            <person name="Minto R.E."/>
            <person name="Hibbett D.S."/>
        </authorList>
    </citation>
    <scope>NUCLEOTIDE SEQUENCE [LARGE SCALE GENOMIC DNA]</scope>
    <source>
        <strain evidence="6 7">FP15055 ss-10</strain>
    </source>
</reference>
<dbReference type="InterPro" id="IPR016292">
    <property type="entry name" value="Epoxide_hydrolase"/>
</dbReference>
<proteinExistence type="inferred from homology"/>
<organism evidence="6 7">
    <name type="scientific">Cylindrobasidium torrendii FP15055 ss-10</name>
    <dbReference type="NCBI Taxonomy" id="1314674"/>
    <lineage>
        <taxon>Eukaryota</taxon>
        <taxon>Fungi</taxon>
        <taxon>Dikarya</taxon>
        <taxon>Basidiomycota</taxon>
        <taxon>Agaricomycotina</taxon>
        <taxon>Agaricomycetes</taxon>
        <taxon>Agaricomycetidae</taxon>
        <taxon>Agaricales</taxon>
        <taxon>Marasmiineae</taxon>
        <taxon>Physalacriaceae</taxon>
        <taxon>Cylindrobasidium</taxon>
    </lineage>
</organism>
<name>A0A0D7BM64_9AGAR</name>
<evidence type="ECO:0000256" key="3">
    <source>
        <dbReference type="ARBA" id="ARBA00022801"/>
    </source>
</evidence>
<dbReference type="GO" id="GO:0097176">
    <property type="term" value="P:epoxide metabolic process"/>
    <property type="evidence" value="ECO:0007669"/>
    <property type="project" value="TreeGrafter"/>
</dbReference>
<dbReference type="PIRSF" id="PIRSF001112">
    <property type="entry name" value="Epoxide_hydrolase"/>
    <property type="match status" value="1"/>
</dbReference>
<feature type="active site" description="Proton donor" evidence="4">
    <location>
        <position position="323"/>
    </location>
</feature>
<dbReference type="PANTHER" id="PTHR21661:SF35">
    <property type="entry name" value="EPOXIDE HYDROLASE"/>
    <property type="match status" value="1"/>
</dbReference>
<dbReference type="AlphaFoldDB" id="A0A0D7BM64"/>
<dbReference type="GO" id="GO:0004301">
    <property type="term" value="F:epoxide hydrolase activity"/>
    <property type="evidence" value="ECO:0007669"/>
    <property type="project" value="TreeGrafter"/>
</dbReference>
<dbReference type="Pfam" id="PF06441">
    <property type="entry name" value="EHN"/>
    <property type="match status" value="1"/>
</dbReference>
<feature type="domain" description="Epoxide hydrolase N-terminal" evidence="5">
    <location>
        <begin position="14"/>
        <end position="124"/>
    </location>
</feature>
<dbReference type="InterPro" id="IPR010497">
    <property type="entry name" value="Epoxide_hydro_N"/>
</dbReference>
<feature type="active site" description="Proton acceptor" evidence="4">
    <location>
        <position position="378"/>
    </location>
</feature>
<protein>
    <submittedName>
        <fullName evidence="6">Alpha/beta-hydrolase</fullName>
    </submittedName>
</protein>
<keyword evidence="7" id="KW-1185">Reference proteome</keyword>
<comment type="similarity">
    <text evidence="1">Belongs to the peptidase S33 family.</text>
</comment>
<evidence type="ECO:0000256" key="4">
    <source>
        <dbReference type="PIRSR" id="PIRSR001112-1"/>
    </source>
</evidence>
<gene>
    <name evidence="6" type="ORF">CYLTODRAFT_369621</name>
</gene>
<dbReference type="Gene3D" id="3.40.50.1820">
    <property type="entry name" value="alpha/beta hydrolase"/>
    <property type="match status" value="1"/>
</dbReference>
<dbReference type="STRING" id="1314674.A0A0D7BM64"/>
<dbReference type="EMBL" id="KN880456">
    <property type="protein sequence ID" value="KIY71290.1"/>
    <property type="molecule type" value="Genomic_DNA"/>
</dbReference>
<evidence type="ECO:0000256" key="1">
    <source>
        <dbReference type="ARBA" id="ARBA00010088"/>
    </source>
</evidence>
<evidence type="ECO:0000259" key="5">
    <source>
        <dbReference type="Pfam" id="PF06441"/>
    </source>
</evidence>